<name>F4NY89_BATDJ</name>
<reference evidence="1 2" key="1">
    <citation type="submission" date="2009-12" db="EMBL/GenBank/DDBJ databases">
        <title>The draft genome of Batrachochytrium dendrobatidis.</title>
        <authorList>
            <consortium name="US DOE Joint Genome Institute (JGI-PGF)"/>
            <person name="Kuo A."/>
            <person name="Salamov A."/>
            <person name="Schmutz J."/>
            <person name="Lucas S."/>
            <person name="Pitluck S."/>
            <person name="Rosenblum E."/>
            <person name="Stajich J."/>
            <person name="Eisen M."/>
            <person name="Grigoriev I.V."/>
        </authorList>
    </citation>
    <scope>NUCLEOTIDE SEQUENCE [LARGE SCALE GENOMIC DNA]</scope>
    <source>
        <strain evidence="2">JAM81 / FGSC 10211</strain>
    </source>
</reference>
<dbReference type="AlphaFoldDB" id="F4NY89"/>
<keyword evidence="2" id="KW-1185">Reference proteome</keyword>
<dbReference type="OMA" id="WFITSAN"/>
<gene>
    <name evidence="1" type="ORF">BATDEDRAFT_23750</name>
</gene>
<dbReference type="InParanoid" id="F4NY89"/>
<protein>
    <submittedName>
        <fullName evidence="1">Uncharacterized protein</fullName>
    </submittedName>
</protein>
<evidence type="ECO:0000313" key="1">
    <source>
        <dbReference type="EMBL" id="EGF81975.1"/>
    </source>
</evidence>
<organism evidence="1 2">
    <name type="scientific">Batrachochytrium dendrobatidis (strain JAM81 / FGSC 10211)</name>
    <name type="common">Frog chytrid fungus</name>
    <dbReference type="NCBI Taxonomy" id="684364"/>
    <lineage>
        <taxon>Eukaryota</taxon>
        <taxon>Fungi</taxon>
        <taxon>Fungi incertae sedis</taxon>
        <taxon>Chytridiomycota</taxon>
        <taxon>Chytridiomycota incertae sedis</taxon>
        <taxon>Chytridiomycetes</taxon>
        <taxon>Rhizophydiales</taxon>
        <taxon>Rhizophydiales incertae sedis</taxon>
        <taxon>Batrachochytrium</taxon>
    </lineage>
</organism>
<dbReference type="OrthoDB" id="2141765at2759"/>
<dbReference type="PANTHER" id="PTHR33206:SF1">
    <property type="entry name" value="DNA-DIRECTED DNA POLYMERASE"/>
    <property type="match status" value="1"/>
</dbReference>
<proteinExistence type="predicted"/>
<dbReference type="RefSeq" id="XP_006677360.1">
    <property type="nucleotide sequence ID" value="XM_006677297.1"/>
</dbReference>
<dbReference type="Proteomes" id="UP000007241">
    <property type="component" value="Unassembled WGS sequence"/>
</dbReference>
<dbReference type="HOGENOM" id="CLU_055838_0_0_1"/>
<accession>F4NY89</accession>
<dbReference type="GeneID" id="18238291"/>
<dbReference type="PANTHER" id="PTHR33206">
    <property type="entry name" value="PROTEIN CBG10425"/>
    <property type="match status" value="1"/>
</dbReference>
<evidence type="ECO:0000313" key="2">
    <source>
        <dbReference type="Proteomes" id="UP000007241"/>
    </source>
</evidence>
<dbReference type="EMBL" id="GL882881">
    <property type="protein sequence ID" value="EGF81975.1"/>
    <property type="molecule type" value="Genomic_DNA"/>
</dbReference>
<sequence length="410" mass="46124">MTIRQAFLLSSTHTVLILLRFSHKKSLATGVGNEVGMCRLVIIKPIYVSGWQSDRRSKKLIFLVTFSPKKQKMNELLSKPVILNELTDEEWKQVQQLKNKKKPSIPFSKATCNDCVRSDGLALNIDYATIDVPSLHIPTSFPTPVASDFLCENLSRIKTVWVLDNEKACRIVIDAILTEVLLAEANDNLMGFCEVKNDWEGTGFGYTGDVDYMFGSSDTKSVDTMDSFLLVVEAKKEWPDSAIPQVLCEAGCLLKKRLAAGKETPVFAVLTNGLLFRFFAIDIDGIVYASEIETLKLGKDGTYDTSTSLSEILRWFTWFMTSIKSVSLRASSEDLTDTMIADSLTHLRSCFGPKFPIHSNKQSDQTYVYPHVCISVWKTQKPQHNPRQKTEYKDSMKATNHFGTPILITF</sequence>